<dbReference type="GO" id="GO:0043565">
    <property type="term" value="F:sequence-specific DNA binding"/>
    <property type="evidence" value="ECO:0007669"/>
    <property type="project" value="InterPro"/>
</dbReference>
<dbReference type="Pfam" id="PF00447">
    <property type="entry name" value="HSF_DNA-bind"/>
    <property type="match status" value="1"/>
</dbReference>
<dbReference type="SUPFAM" id="SSF46785">
    <property type="entry name" value="Winged helix' DNA-binding domain"/>
    <property type="match status" value="1"/>
</dbReference>
<keyword evidence="3" id="KW-0238">DNA-binding</keyword>
<evidence type="ECO:0000256" key="4">
    <source>
        <dbReference type="ARBA" id="ARBA00023242"/>
    </source>
</evidence>
<proteinExistence type="inferred from homology"/>
<dbReference type="Gene3D" id="1.10.10.10">
    <property type="entry name" value="Winged helix-like DNA-binding domain superfamily/Winged helix DNA-binding domain"/>
    <property type="match status" value="1"/>
</dbReference>
<comment type="caution">
    <text evidence="7">The sequence shown here is derived from an EMBL/GenBank/DDBJ whole genome shotgun (WGS) entry which is preliminary data.</text>
</comment>
<protein>
    <recommendedName>
        <fullName evidence="6">HSF-type DNA-binding domain-containing protein</fullName>
    </recommendedName>
</protein>
<evidence type="ECO:0000256" key="1">
    <source>
        <dbReference type="ARBA" id="ARBA00004123"/>
    </source>
</evidence>
<evidence type="ECO:0000259" key="6">
    <source>
        <dbReference type="Pfam" id="PF00447"/>
    </source>
</evidence>
<reference evidence="7 8" key="1">
    <citation type="submission" date="2018-01" db="EMBL/GenBank/DDBJ databases">
        <title>Comparison of the Chinese Bamboo Partridge and Red Junglefowl genome sequences highlights the importance of demography in genome evolution.</title>
        <authorList>
            <person name="Tiley G.P."/>
            <person name="Kimball R.T."/>
            <person name="Braun E.L."/>
            <person name="Burleigh J.G."/>
        </authorList>
    </citation>
    <scope>NUCLEOTIDE SEQUENCE [LARGE SCALE GENOMIC DNA]</scope>
    <source>
        <strain evidence="7">RTK389</strain>
        <tissue evidence="7">Blood</tissue>
    </source>
</reference>
<comment type="similarity">
    <text evidence="2">Belongs to the HSF family.</text>
</comment>
<sequence length="114" mass="13234">MFQVEVLRRGSLRVCETESMKSFVQQHNLYGFTKMPHVLRRPPSLPKFLSEEEAFTAHRKVTLLLNTFFRRDHPELFKLCKKRVAQKRRDVAVPSLQEGPNESHLRCSPGAQSA</sequence>
<dbReference type="InterPro" id="IPR000232">
    <property type="entry name" value="HSF_DNA-bd"/>
</dbReference>
<evidence type="ECO:0000256" key="2">
    <source>
        <dbReference type="ARBA" id="ARBA00006403"/>
    </source>
</evidence>
<name>A0A2P4SR77_BAMTH</name>
<gene>
    <name evidence="7" type="ORF">CIB84_009639</name>
</gene>
<dbReference type="AlphaFoldDB" id="A0A2P4SR77"/>
<evidence type="ECO:0000313" key="7">
    <source>
        <dbReference type="EMBL" id="POI26610.1"/>
    </source>
</evidence>
<evidence type="ECO:0000256" key="5">
    <source>
        <dbReference type="SAM" id="MobiDB-lite"/>
    </source>
</evidence>
<dbReference type="InterPro" id="IPR036390">
    <property type="entry name" value="WH_DNA-bd_sf"/>
</dbReference>
<dbReference type="OrthoDB" id="6418155at2759"/>
<evidence type="ECO:0000313" key="8">
    <source>
        <dbReference type="Proteomes" id="UP000237246"/>
    </source>
</evidence>
<feature type="domain" description="HSF-type DNA-binding" evidence="6">
    <location>
        <begin position="2"/>
        <end position="82"/>
    </location>
</feature>
<evidence type="ECO:0000256" key="3">
    <source>
        <dbReference type="ARBA" id="ARBA00023125"/>
    </source>
</evidence>
<dbReference type="GO" id="GO:0005634">
    <property type="term" value="C:nucleus"/>
    <property type="evidence" value="ECO:0007669"/>
    <property type="project" value="UniProtKB-SubCell"/>
</dbReference>
<dbReference type="GO" id="GO:0003700">
    <property type="term" value="F:DNA-binding transcription factor activity"/>
    <property type="evidence" value="ECO:0007669"/>
    <property type="project" value="InterPro"/>
</dbReference>
<dbReference type="InterPro" id="IPR036388">
    <property type="entry name" value="WH-like_DNA-bd_sf"/>
</dbReference>
<keyword evidence="8" id="KW-1185">Reference proteome</keyword>
<comment type="subcellular location">
    <subcellularLocation>
        <location evidence="1">Nucleus</location>
    </subcellularLocation>
</comment>
<dbReference type="EMBL" id="PPHD01027820">
    <property type="protein sequence ID" value="POI26610.1"/>
    <property type="molecule type" value="Genomic_DNA"/>
</dbReference>
<keyword evidence="4" id="KW-0539">Nucleus</keyword>
<organism evidence="7 8">
    <name type="scientific">Bambusicola thoracicus</name>
    <name type="common">Chinese bamboo-partridge</name>
    <name type="synonym">Perdix thoracica</name>
    <dbReference type="NCBI Taxonomy" id="9083"/>
    <lineage>
        <taxon>Eukaryota</taxon>
        <taxon>Metazoa</taxon>
        <taxon>Chordata</taxon>
        <taxon>Craniata</taxon>
        <taxon>Vertebrata</taxon>
        <taxon>Euteleostomi</taxon>
        <taxon>Archelosauria</taxon>
        <taxon>Archosauria</taxon>
        <taxon>Dinosauria</taxon>
        <taxon>Saurischia</taxon>
        <taxon>Theropoda</taxon>
        <taxon>Coelurosauria</taxon>
        <taxon>Aves</taxon>
        <taxon>Neognathae</taxon>
        <taxon>Galloanserae</taxon>
        <taxon>Galliformes</taxon>
        <taxon>Phasianidae</taxon>
        <taxon>Perdicinae</taxon>
        <taxon>Bambusicola</taxon>
    </lineage>
</organism>
<accession>A0A2P4SR77</accession>
<feature type="region of interest" description="Disordered" evidence="5">
    <location>
        <begin position="91"/>
        <end position="114"/>
    </location>
</feature>
<dbReference type="Proteomes" id="UP000237246">
    <property type="component" value="Unassembled WGS sequence"/>
</dbReference>